<name>A0A3D4S2S5_9ENTE</name>
<dbReference type="STRING" id="1121105.GCA_000421665_01899"/>
<dbReference type="NCBIfam" id="TIGR00738">
    <property type="entry name" value="rrf2_super"/>
    <property type="match status" value="1"/>
</dbReference>
<dbReference type="InterPro" id="IPR036390">
    <property type="entry name" value="WH_DNA-bd_sf"/>
</dbReference>
<dbReference type="PROSITE" id="PS01332">
    <property type="entry name" value="HTH_RRF2_1"/>
    <property type="match status" value="1"/>
</dbReference>
<dbReference type="Proteomes" id="UP000262195">
    <property type="component" value="Unassembled WGS sequence"/>
</dbReference>
<dbReference type="AlphaFoldDB" id="A0A3D4S2S5"/>
<sequence>MKLTKSFEQSVGAMAILATQVKGVPIASSTIHTRLRTSLTYGQKIIRKLVKAGLVASVSGQNGGFCLAKDAKDISCLDVVEAVEGPVQMFRNEKLLDRVFNDGNKQTVKEADETLKEIFNEADEQWCNYLRKISIEDIITRVLGNEDYHEIDWNQVSSSRELLLSKILRSGR</sequence>
<dbReference type="SUPFAM" id="SSF46785">
    <property type="entry name" value="Winged helix' DNA-binding domain"/>
    <property type="match status" value="1"/>
</dbReference>
<dbReference type="GO" id="GO:0005829">
    <property type="term" value="C:cytosol"/>
    <property type="evidence" value="ECO:0007669"/>
    <property type="project" value="TreeGrafter"/>
</dbReference>
<evidence type="ECO:0000313" key="1">
    <source>
        <dbReference type="EMBL" id="HCS93109.1"/>
    </source>
</evidence>
<accession>A0A3D4S2S5</accession>
<dbReference type="GO" id="GO:0003700">
    <property type="term" value="F:DNA-binding transcription factor activity"/>
    <property type="evidence" value="ECO:0007669"/>
    <property type="project" value="TreeGrafter"/>
</dbReference>
<evidence type="ECO:0000313" key="2">
    <source>
        <dbReference type="Proteomes" id="UP000262195"/>
    </source>
</evidence>
<comment type="caution">
    <text evidence="1">The sequence shown here is derived from an EMBL/GenBank/DDBJ whole genome shotgun (WGS) entry which is preliminary data.</text>
</comment>
<dbReference type="PROSITE" id="PS51197">
    <property type="entry name" value="HTH_RRF2_2"/>
    <property type="match status" value="1"/>
</dbReference>
<gene>
    <name evidence="1" type="ORF">DIW15_00165</name>
</gene>
<dbReference type="Pfam" id="PF02082">
    <property type="entry name" value="Rrf2"/>
    <property type="match status" value="1"/>
</dbReference>
<dbReference type="Gene3D" id="1.10.10.10">
    <property type="entry name" value="Winged helix-like DNA-binding domain superfamily/Winged helix DNA-binding domain"/>
    <property type="match status" value="1"/>
</dbReference>
<dbReference type="PANTHER" id="PTHR33221">
    <property type="entry name" value="WINGED HELIX-TURN-HELIX TRANSCRIPTIONAL REGULATOR, RRF2 FAMILY"/>
    <property type="match status" value="1"/>
</dbReference>
<proteinExistence type="predicted"/>
<protein>
    <submittedName>
        <fullName evidence="1">Rrf2 family transcriptional regulator</fullName>
    </submittedName>
</protein>
<reference evidence="1 2" key="1">
    <citation type="journal article" date="2018" name="Nat. Biotechnol.">
        <title>A standardized bacterial taxonomy based on genome phylogeny substantially revises the tree of life.</title>
        <authorList>
            <person name="Parks D.H."/>
            <person name="Chuvochina M."/>
            <person name="Waite D.W."/>
            <person name="Rinke C."/>
            <person name="Skarshewski A."/>
            <person name="Chaumeil P.A."/>
            <person name="Hugenholtz P."/>
        </authorList>
    </citation>
    <scope>NUCLEOTIDE SEQUENCE [LARGE SCALE GENOMIC DNA]</scope>
    <source>
        <strain evidence="1">UBA11306</strain>
    </source>
</reference>
<dbReference type="PANTHER" id="PTHR33221:SF9">
    <property type="entry name" value="RRF2 FAMILY PROTEIN"/>
    <property type="match status" value="1"/>
</dbReference>
<organism evidence="1 2">
    <name type="scientific">Bavariicoccus seileri</name>
    <dbReference type="NCBI Taxonomy" id="549685"/>
    <lineage>
        <taxon>Bacteria</taxon>
        <taxon>Bacillati</taxon>
        <taxon>Bacillota</taxon>
        <taxon>Bacilli</taxon>
        <taxon>Lactobacillales</taxon>
        <taxon>Enterococcaceae</taxon>
        <taxon>Bavariicoccus</taxon>
    </lineage>
</organism>
<dbReference type="InterPro" id="IPR030489">
    <property type="entry name" value="TR_Rrf2-type_CS"/>
</dbReference>
<dbReference type="InterPro" id="IPR036388">
    <property type="entry name" value="WH-like_DNA-bd_sf"/>
</dbReference>
<dbReference type="EMBL" id="DQHO01000003">
    <property type="protein sequence ID" value="HCS93109.1"/>
    <property type="molecule type" value="Genomic_DNA"/>
</dbReference>
<dbReference type="InterPro" id="IPR000944">
    <property type="entry name" value="Tscrpt_reg_Rrf2"/>
</dbReference>